<dbReference type="GO" id="GO:0008664">
    <property type="term" value="F:RNA 2',3'-cyclic 3'-phosphodiesterase activity"/>
    <property type="evidence" value="ECO:0007669"/>
    <property type="project" value="InterPro"/>
</dbReference>
<evidence type="ECO:0000256" key="1">
    <source>
        <dbReference type="ARBA" id="ARBA00022801"/>
    </source>
</evidence>
<dbReference type="Gene3D" id="3.90.1140.10">
    <property type="entry name" value="Cyclic phosphodiesterase"/>
    <property type="match status" value="1"/>
</dbReference>
<name>A0A6A7RTN9_9PROT</name>
<evidence type="ECO:0000313" key="2">
    <source>
        <dbReference type="EMBL" id="MQM30953.1"/>
    </source>
</evidence>
<dbReference type="GO" id="GO:0004113">
    <property type="term" value="F:2',3'-cyclic-nucleotide 3'-phosphodiesterase activity"/>
    <property type="evidence" value="ECO:0007669"/>
    <property type="project" value="InterPro"/>
</dbReference>
<dbReference type="PANTHER" id="PTHR35561">
    <property type="entry name" value="RNA 2',3'-CYCLIC PHOSPHODIESTERASE"/>
    <property type="match status" value="1"/>
</dbReference>
<evidence type="ECO:0000313" key="3">
    <source>
        <dbReference type="Proteomes" id="UP000342300"/>
    </source>
</evidence>
<dbReference type="SUPFAM" id="SSF55144">
    <property type="entry name" value="LigT-like"/>
    <property type="match status" value="1"/>
</dbReference>
<dbReference type="Pfam" id="PF13563">
    <property type="entry name" value="2_5_RNA_ligase2"/>
    <property type="match status" value="1"/>
</dbReference>
<organism evidence="2 3">
    <name type="scientific">Candidatus Accumulibacter phosphatis</name>
    <dbReference type="NCBI Taxonomy" id="327160"/>
    <lineage>
        <taxon>Bacteria</taxon>
        <taxon>Pseudomonadati</taxon>
        <taxon>Pseudomonadota</taxon>
        <taxon>Betaproteobacteria</taxon>
        <taxon>Candidatus Accumulibacter</taxon>
    </lineage>
</organism>
<protein>
    <submittedName>
        <fullName evidence="2">RNA 2',3'-cyclic phosphodiesterase</fullName>
    </submittedName>
</protein>
<sequence length="260" mass="28606">MGKRLSAQSRRALLRDATQRQFLCPRTPVGADRLPQPHAAEVGAALPLANESPRYAARHPPLAATLRESHPVRIELNDQPTALIGSADRAPRPAHARLFLALWPAARAHAALIRHQSHWLWPGTASLTQEDKLHLTLHFIGAVERTRIAQIAARLQVPMPSFSLSLTRPEIWPCGIAVLRTSEVPNALKQLHARLAEALRALDLPVEARRFRPHVTLARGAPGATPPVEPGLLRWVIDGYVLVESTQGSGGSYRVLQRYS</sequence>
<comment type="caution">
    <text evidence="2">The sequence shown here is derived from an EMBL/GenBank/DDBJ whole genome shotgun (WGS) entry which is preliminary data.</text>
</comment>
<accession>A0A6A7RTN9</accession>
<dbReference type="AlphaFoldDB" id="A0A6A7RTN9"/>
<dbReference type="NCBIfam" id="TIGR02258">
    <property type="entry name" value="2_5_ligase"/>
    <property type="match status" value="1"/>
</dbReference>
<dbReference type="EMBL" id="PDHS01000242">
    <property type="protein sequence ID" value="MQM30953.1"/>
    <property type="molecule type" value="Genomic_DNA"/>
</dbReference>
<gene>
    <name evidence="2" type="ORF">CRU78_10695</name>
</gene>
<keyword evidence="1" id="KW-0378">Hydrolase</keyword>
<dbReference type="InterPro" id="IPR009097">
    <property type="entry name" value="Cyclic_Pdiesterase"/>
</dbReference>
<dbReference type="PANTHER" id="PTHR35561:SF1">
    <property type="entry name" value="RNA 2',3'-CYCLIC PHOSPHODIESTERASE"/>
    <property type="match status" value="1"/>
</dbReference>
<reference evidence="2 3" key="1">
    <citation type="submission" date="2017-09" db="EMBL/GenBank/DDBJ databases">
        <title>Metagenomic Analysis Reveals Denitrifying Candidatus Accumulibacter and Flanking Population as a Source of N2O.</title>
        <authorList>
            <person name="Gao H."/>
            <person name="Mao Y."/>
            <person name="Zhao X."/>
            <person name="Liu W.-T."/>
            <person name="Zhang T."/>
            <person name="Wells G."/>
        </authorList>
    </citation>
    <scope>NUCLEOTIDE SEQUENCE [LARGE SCALE GENOMIC DNA]</scope>
    <source>
        <strain evidence="2">CANDO_2_IC</strain>
    </source>
</reference>
<dbReference type="Proteomes" id="UP000342300">
    <property type="component" value="Unassembled WGS sequence"/>
</dbReference>
<dbReference type="InterPro" id="IPR004175">
    <property type="entry name" value="RNA_CPDase"/>
</dbReference>
<proteinExistence type="predicted"/>